<dbReference type="Pfam" id="PF00145">
    <property type="entry name" value="DNA_methylase"/>
    <property type="match status" value="1"/>
</dbReference>
<evidence type="ECO:0000256" key="2">
    <source>
        <dbReference type="ARBA" id="ARBA00022603"/>
    </source>
</evidence>
<dbReference type="GO" id="GO:0032259">
    <property type="term" value="P:methylation"/>
    <property type="evidence" value="ECO:0007669"/>
    <property type="project" value="UniProtKB-KW"/>
</dbReference>
<dbReference type="OrthoDB" id="9813719at2"/>
<accession>A0A2T1C9M2</accession>
<gene>
    <name evidence="7" type="ORF">C7B64_01550</name>
</gene>
<dbReference type="RefSeq" id="WP_106286907.1">
    <property type="nucleotide sequence ID" value="NZ_CAWNTC010000136.1"/>
</dbReference>
<keyword evidence="5" id="KW-0680">Restriction system</keyword>
<evidence type="ECO:0000313" key="8">
    <source>
        <dbReference type="Proteomes" id="UP000238762"/>
    </source>
</evidence>
<dbReference type="AlphaFoldDB" id="A0A2T1C9M2"/>
<evidence type="ECO:0000256" key="1">
    <source>
        <dbReference type="ARBA" id="ARBA00011975"/>
    </source>
</evidence>
<dbReference type="PANTHER" id="PTHR46098:SF1">
    <property type="entry name" value="TRNA (CYTOSINE(38)-C(5))-METHYLTRANSFERASE"/>
    <property type="match status" value="1"/>
</dbReference>
<dbReference type="Gene3D" id="3.40.50.150">
    <property type="entry name" value="Vaccinia Virus protein VP39"/>
    <property type="match status" value="1"/>
</dbReference>
<feature type="active site" evidence="6">
    <location>
        <position position="72"/>
    </location>
</feature>
<dbReference type="PRINTS" id="PR00105">
    <property type="entry name" value="C5METTRFRASE"/>
</dbReference>
<comment type="similarity">
    <text evidence="6">Belongs to the class I-like SAM-binding methyltransferase superfamily. C5-methyltransferase family.</text>
</comment>
<dbReference type="SUPFAM" id="SSF53335">
    <property type="entry name" value="S-adenosyl-L-methionine-dependent methyltransferases"/>
    <property type="match status" value="1"/>
</dbReference>
<reference evidence="7 8" key="2">
    <citation type="submission" date="2018-03" db="EMBL/GenBank/DDBJ databases">
        <title>The ancient ancestry and fast evolution of plastids.</title>
        <authorList>
            <person name="Moore K.R."/>
            <person name="Magnabosco C."/>
            <person name="Momper L."/>
            <person name="Gold D.A."/>
            <person name="Bosak T."/>
            <person name="Fournier G.P."/>
        </authorList>
    </citation>
    <scope>NUCLEOTIDE SEQUENCE [LARGE SCALE GENOMIC DNA]</scope>
    <source>
        <strain evidence="7 8">CCAP 1448/3</strain>
    </source>
</reference>
<keyword evidence="4 6" id="KW-0949">S-adenosyl-L-methionine</keyword>
<protein>
    <recommendedName>
        <fullName evidence="1">DNA (cytosine-5-)-methyltransferase</fullName>
        <ecNumber evidence="1">2.1.1.37</ecNumber>
    </recommendedName>
</protein>
<dbReference type="EC" id="2.1.1.37" evidence="1"/>
<dbReference type="PROSITE" id="PS51679">
    <property type="entry name" value="SAM_MT_C5"/>
    <property type="match status" value="1"/>
</dbReference>
<name>A0A2T1C9M2_9CYAN</name>
<dbReference type="InterPro" id="IPR050750">
    <property type="entry name" value="C5-MTase"/>
</dbReference>
<comment type="caution">
    <text evidence="7">The sequence shown here is derived from an EMBL/GenBank/DDBJ whole genome shotgun (WGS) entry which is preliminary data.</text>
</comment>
<dbReference type="GO" id="GO:0003886">
    <property type="term" value="F:DNA (cytosine-5-)-methyltransferase activity"/>
    <property type="evidence" value="ECO:0007669"/>
    <property type="project" value="UniProtKB-EC"/>
</dbReference>
<dbReference type="EMBL" id="PVWJ01000005">
    <property type="protein sequence ID" value="PSB04939.1"/>
    <property type="molecule type" value="Genomic_DNA"/>
</dbReference>
<evidence type="ECO:0000313" key="7">
    <source>
        <dbReference type="EMBL" id="PSB04939.1"/>
    </source>
</evidence>
<evidence type="ECO:0000256" key="3">
    <source>
        <dbReference type="ARBA" id="ARBA00022679"/>
    </source>
</evidence>
<evidence type="ECO:0000256" key="5">
    <source>
        <dbReference type="ARBA" id="ARBA00022747"/>
    </source>
</evidence>
<dbReference type="InterPro" id="IPR029063">
    <property type="entry name" value="SAM-dependent_MTases_sf"/>
</dbReference>
<keyword evidence="3 6" id="KW-0808">Transferase</keyword>
<dbReference type="GO" id="GO:0009307">
    <property type="term" value="P:DNA restriction-modification system"/>
    <property type="evidence" value="ECO:0007669"/>
    <property type="project" value="UniProtKB-KW"/>
</dbReference>
<organism evidence="7 8">
    <name type="scientific">Merismopedia glauca CCAP 1448/3</name>
    <dbReference type="NCBI Taxonomy" id="1296344"/>
    <lineage>
        <taxon>Bacteria</taxon>
        <taxon>Bacillati</taxon>
        <taxon>Cyanobacteriota</taxon>
        <taxon>Cyanophyceae</taxon>
        <taxon>Synechococcales</taxon>
        <taxon>Merismopediaceae</taxon>
        <taxon>Merismopedia</taxon>
    </lineage>
</organism>
<proteinExistence type="inferred from homology"/>
<keyword evidence="2 6" id="KW-0489">Methyltransferase</keyword>
<keyword evidence="8" id="KW-1185">Reference proteome</keyword>
<sequence>MLRHLDLFSGIGGFTLAATRVGGICTQQFVEINPDAQAILRSHYPNIPIHPDIRSYTPRAGEFDLITCGFPCTGTSIAGTRQGLEHPESALWREGIRCLIQCQPKFCLIEQPEGIIRRGLRTILGALRMARYNFEIEIVSAAMLGACHKRNRLFIISYPNSLQWSNQPTCWANQMREMVERQRLDSQWLAVRQFCSSFHTRLSVRLVRGLEETEIEPEQYSEPTNSKGRIRARYLAGRTVTPPQAAIALRRILYLNSLIP</sequence>
<dbReference type="PANTHER" id="PTHR46098">
    <property type="entry name" value="TRNA (CYTOSINE(38)-C(5))-METHYLTRANSFERASE"/>
    <property type="match status" value="1"/>
</dbReference>
<reference evidence="7 8" key="1">
    <citation type="submission" date="2018-02" db="EMBL/GenBank/DDBJ databases">
        <authorList>
            <person name="Cohen D.B."/>
            <person name="Kent A.D."/>
        </authorList>
    </citation>
    <scope>NUCLEOTIDE SEQUENCE [LARGE SCALE GENOMIC DNA]</scope>
    <source>
        <strain evidence="7 8">CCAP 1448/3</strain>
    </source>
</reference>
<dbReference type="InterPro" id="IPR001525">
    <property type="entry name" value="C5_MeTfrase"/>
</dbReference>
<evidence type="ECO:0000256" key="6">
    <source>
        <dbReference type="PROSITE-ProRule" id="PRU01016"/>
    </source>
</evidence>
<evidence type="ECO:0000256" key="4">
    <source>
        <dbReference type="ARBA" id="ARBA00022691"/>
    </source>
</evidence>
<dbReference type="Proteomes" id="UP000238762">
    <property type="component" value="Unassembled WGS sequence"/>
</dbReference>